<evidence type="ECO:0000256" key="1">
    <source>
        <dbReference type="SAM" id="MobiDB-lite"/>
    </source>
</evidence>
<dbReference type="AlphaFoldDB" id="A0A1I2BK24"/>
<protein>
    <recommendedName>
        <fullName evidence="4">DUF3408 domain-containing protein</fullName>
    </recommendedName>
</protein>
<keyword evidence="3" id="KW-1185">Reference proteome</keyword>
<sequence length="198" mass="22025">MAGNKKNDLDNLAAGFMSTRPPAFDKFLQQTTVTIPTETNSDDQQVNGTSDTPSAVDQVQAGTRLEEVLQKAKEAIGLTDIAEQIESTKASNGDQSESASLTKRAVPTTGKSKKLAGLYEDLFLIKSNQFTSDQRLYINPSHARSLKRLALYCESKNRRVSLQAILDNILHHHFEQYASDIKQIDQQLLRLLNQQMSD</sequence>
<evidence type="ECO:0008006" key="4">
    <source>
        <dbReference type="Google" id="ProtNLM"/>
    </source>
</evidence>
<gene>
    <name evidence="2" type="ORF">SAMN05216167_115104</name>
</gene>
<evidence type="ECO:0000313" key="3">
    <source>
        <dbReference type="Proteomes" id="UP000198598"/>
    </source>
</evidence>
<name>A0A1I2BK24_9BACT</name>
<dbReference type="EMBL" id="FOLQ01000015">
    <property type="protein sequence ID" value="SFE55623.1"/>
    <property type="molecule type" value="Genomic_DNA"/>
</dbReference>
<dbReference type="OrthoDB" id="949719at2"/>
<dbReference type="STRING" id="662367.SAMN05216167_115104"/>
<organism evidence="2 3">
    <name type="scientific">Spirosoma endophyticum</name>
    <dbReference type="NCBI Taxonomy" id="662367"/>
    <lineage>
        <taxon>Bacteria</taxon>
        <taxon>Pseudomonadati</taxon>
        <taxon>Bacteroidota</taxon>
        <taxon>Cytophagia</taxon>
        <taxon>Cytophagales</taxon>
        <taxon>Cytophagaceae</taxon>
        <taxon>Spirosoma</taxon>
    </lineage>
</organism>
<dbReference type="RefSeq" id="WP_093831974.1">
    <property type="nucleotide sequence ID" value="NZ_FOLQ01000015.1"/>
</dbReference>
<accession>A0A1I2BK24</accession>
<evidence type="ECO:0000313" key="2">
    <source>
        <dbReference type="EMBL" id="SFE55623.1"/>
    </source>
</evidence>
<feature type="region of interest" description="Disordered" evidence="1">
    <location>
        <begin position="36"/>
        <end position="55"/>
    </location>
</feature>
<proteinExistence type="predicted"/>
<reference evidence="2 3" key="1">
    <citation type="submission" date="2016-10" db="EMBL/GenBank/DDBJ databases">
        <authorList>
            <person name="de Groot N.N."/>
        </authorList>
    </citation>
    <scope>NUCLEOTIDE SEQUENCE [LARGE SCALE GENOMIC DNA]</scope>
    <source>
        <strain evidence="2 3">DSM 26130</strain>
    </source>
</reference>
<dbReference type="InterPro" id="IPR021823">
    <property type="entry name" value="DUF3408"/>
</dbReference>
<dbReference type="Proteomes" id="UP000198598">
    <property type="component" value="Unassembled WGS sequence"/>
</dbReference>
<dbReference type="Pfam" id="PF11888">
    <property type="entry name" value="DUF3408"/>
    <property type="match status" value="1"/>
</dbReference>